<dbReference type="GO" id="GO:0006571">
    <property type="term" value="P:tyrosine biosynthetic process"/>
    <property type="evidence" value="ECO:0007669"/>
    <property type="project" value="UniProtKB-UniPathway"/>
</dbReference>
<dbReference type="NCBIfam" id="NF005107">
    <property type="entry name" value="PRK06545.1-5"/>
    <property type="match status" value="1"/>
</dbReference>
<protein>
    <recommendedName>
        <fullName evidence="4">Prephenate dehydrogenase</fullName>
        <ecNumber evidence="3">1.3.1.12</ecNumber>
    </recommendedName>
</protein>
<dbReference type="InterPro" id="IPR036291">
    <property type="entry name" value="NAD(P)-bd_dom_sf"/>
</dbReference>
<dbReference type="InterPro" id="IPR046826">
    <property type="entry name" value="PDH_N"/>
</dbReference>
<dbReference type="SUPFAM" id="SSF48179">
    <property type="entry name" value="6-phosphogluconate dehydrogenase C-terminal domain-like"/>
    <property type="match status" value="1"/>
</dbReference>
<dbReference type="FunFam" id="3.40.50.720:FF:000208">
    <property type="entry name" value="Prephenate dehydrogenase"/>
    <property type="match status" value="1"/>
</dbReference>
<dbReference type="Gene3D" id="1.10.3660.10">
    <property type="entry name" value="6-phosphogluconate dehydrogenase C-terminal like domain"/>
    <property type="match status" value="1"/>
</dbReference>
<proteinExistence type="inferred from homology"/>
<dbReference type="Proteomes" id="UP000076021">
    <property type="component" value="Chromosome"/>
</dbReference>
<dbReference type="PANTHER" id="PTHR21363">
    <property type="entry name" value="PREPHENATE DEHYDROGENASE"/>
    <property type="match status" value="1"/>
</dbReference>
<evidence type="ECO:0000256" key="5">
    <source>
        <dbReference type="ARBA" id="ARBA00022498"/>
    </source>
</evidence>
<dbReference type="STRING" id="241244.ATY39_03820"/>
<evidence type="ECO:0000256" key="2">
    <source>
        <dbReference type="ARBA" id="ARBA00007964"/>
    </source>
</evidence>
<feature type="domain" description="Prephenate/arogenate dehydrogenase" evidence="11">
    <location>
        <begin position="3"/>
        <end position="291"/>
    </location>
</feature>
<organism evidence="13 14">
    <name type="scientific">Rummeliibacillus stabekisii</name>
    <dbReference type="NCBI Taxonomy" id="241244"/>
    <lineage>
        <taxon>Bacteria</taxon>
        <taxon>Bacillati</taxon>
        <taxon>Bacillota</taxon>
        <taxon>Bacilli</taxon>
        <taxon>Bacillales</taxon>
        <taxon>Caryophanaceae</taxon>
        <taxon>Rummeliibacillus</taxon>
    </lineage>
</organism>
<dbReference type="InterPro" id="IPR045865">
    <property type="entry name" value="ACT-like_dom_sf"/>
</dbReference>
<dbReference type="InterPro" id="IPR046825">
    <property type="entry name" value="PDH_C"/>
</dbReference>
<dbReference type="PANTHER" id="PTHR21363:SF0">
    <property type="entry name" value="PREPHENATE DEHYDROGENASE [NADP(+)]"/>
    <property type="match status" value="1"/>
</dbReference>
<keyword evidence="5" id="KW-0827">Tyrosine biosynthesis</keyword>
<evidence type="ECO:0000256" key="10">
    <source>
        <dbReference type="ARBA" id="ARBA00049260"/>
    </source>
</evidence>
<evidence type="ECO:0000313" key="13">
    <source>
        <dbReference type="EMBL" id="AMW98646.1"/>
    </source>
</evidence>
<dbReference type="SUPFAM" id="SSF55021">
    <property type="entry name" value="ACT-like"/>
    <property type="match status" value="1"/>
</dbReference>
<evidence type="ECO:0000256" key="8">
    <source>
        <dbReference type="ARBA" id="ARBA00023027"/>
    </source>
</evidence>
<evidence type="ECO:0000256" key="6">
    <source>
        <dbReference type="ARBA" id="ARBA00022605"/>
    </source>
</evidence>
<evidence type="ECO:0000313" key="14">
    <source>
        <dbReference type="Proteomes" id="UP000076021"/>
    </source>
</evidence>
<accession>A0A143HAU3</accession>
<gene>
    <name evidence="13" type="ORF">ATY39_03820</name>
</gene>
<dbReference type="GO" id="GO:0004665">
    <property type="term" value="F:prephenate dehydrogenase (NADP+) activity"/>
    <property type="evidence" value="ECO:0007669"/>
    <property type="project" value="InterPro"/>
</dbReference>
<dbReference type="InterPro" id="IPR002912">
    <property type="entry name" value="ACT_dom"/>
</dbReference>
<dbReference type="Gene3D" id="3.30.70.260">
    <property type="match status" value="1"/>
</dbReference>
<dbReference type="Pfam" id="PF02153">
    <property type="entry name" value="PDH_N"/>
    <property type="match status" value="1"/>
</dbReference>
<evidence type="ECO:0000259" key="12">
    <source>
        <dbReference type="PROSITE" id="PS51671"/>
    </source>
</evidence>
<reference evidence="14" key="2">
    <citation type="submission" date="2016-03" db="EMBL/GenBank/DDBJ databases">
        <authorList>
            <person name="Ploux O."/>
        </authorList>
    </citation>
    <scope>NUCLEOTIDE SEQUENCE [LARGE SCALE GENOMIC DNA]</scope>
    <source>
        <strain evidence="14">PP9</strain>
    </source>
</reference>
<evidence type="ECO:0000256" key="4">
    <source>
        <dbReference type="ARBA" id="ARBA00016891"/>
    </source>
</evidence>
<keyword evidence="14" id="KW-1185">Reference proteome</keyword>
<keyword evidence="7" id="KW-0560">Oxidoreductase</keyword>
<sequence>MKKTILIVGLGLIGGSVAVSLRKSPNLHVIGYDINEKNTDVALELNIIQEGTLDPKNTSERADIILFATPVNATLNWLDLIKDWPLKKDVIITDTGSTKTLIMEKACELRKLGITFIGGHPMAGSHKSGISAAKPYLFENAYYLLTPLESEEEATIQRLKEILSYTKAKLLTVSAASHDQMTAVVSHFPHIVAASLVNQLKEESTQNQTTKMLAAGGFRDLTRIASSNPKLWRDITMQNRIQILAQLTSWQKEMAKVKEVLETGNTDEIEMFFSDAKEYRDQLPSTKGALFSTYDLSIDVPDYPGSIAEITAYFAEEQISITNIRIIETREDVYGILVVSFQNEEDREKAASCIKRRTQYDVYIR</sequence>
<evidence type="ECO:0000256" key="9">
    <source>
        <dbReference type="ARBA" id="ARBA00023141"/>
    </source>
</evidence>
<keyword evidence="9" id="KW-0057">Aromatic amino acid biosynthesis</keyword>
<dbReference type="InterPro" id="IPR008927">
    <property type="entry name" value="6-PGluconate_DH-like_C_sf"/>
</dbReference>
<dbReference type="InterPro" id="IPR003099">
    <property type="entry name" value="Prephen_DH"/>
</dbReference>
<reference evidence="13 14" key="1">
    <citation type="journal article" date="2016" name="Genome Announc.">
        <title>Whole-Genome Sequence of Rummeliibacillus stabekisii Strain PP9 Isolated from Antarctic Soil.</title>
        <authorList>
            <person name="da Mota F.F."/>
            <person name="Vollu R.E."/>
            <person name="Jurelevicius D."/>
            <person name="Seldin L."/>
        </authorList>
    </citation>
    <scope>NUCLEOTIDE SEQUENCE [LARGE SCALE GENOMIC DNA]</scope>
    <source>
        <strain evidence="13 14">PP9</strain>
    </source>
</reference>
<dbReference type="PROSITE" id="PS51176">
    <property type="entry name" value="PDH_ADH"/>
    <property type="match status" value="1"/>
</dbReference>
<dbReference type="FunFam" id="1.10.3660.10:FF:000003">
    <property type="entry name" value="Prephenate dehydrogenase"/>
    <property type="match status" value="1"/>
</dbReference>
<feature type="domain" description="ACT" evidence="12">
    <location>
        <begin position="295"/>
        <end position="365"/>
    </location>
</feature>
<dbReference type="EC" id="1.3.1.12" evidence="3"/>
<comment type="pathway">
    <text evidence="1">Amino-acid biosynthesis; L-tyrosine biosynthesis; (4-hydroxyphenyl)pyruvate from prephenate (NAD(+) route): step 1/1.</text>
</comment>
<evidence type="ECO:0000259" key="11">
    <source>
        <dbReference type="PROSITE" id="PS51176"/>
    </source>
</evidence>
<evidence type="ECO:0000256" key="3">
    <source>
        <dbReference type="ARBA" id="ARBA00012068"/>
    </source>
</evidence>
<evidence type="ECO:0000256" key="7">
    <source>
        <dbReference type="ARBA" id="ARBA00023002"/>
    </source>
</evidence>
<evidence type="ECO:0000256" key="1">
    <source>
        <dbReference type="ARBA" id="ARBA00005067"/>
    </source>
</evidence>
<comment type="similarity">
    <text evidence="2">Belongs to the prephenate/arogenate dehydrogenase family.</text>
</comment>
<dbReference type="InterPro" id="IPR050812">
    <property type="entry name" value="Preph/Arog_dehydrog"/>
</dbReference>
<dbReference type="PROSITE" id="PS51671">
    <property type="entry name" value="ACT"/>
    <property type="match status" value="1"/>
</dbReference>
<dbReference type="SUPFAM" id="SSF51735">
    <property type="entry name" value="NAD(P)-binding Rossmann-fold domains"/>
    <property type="match status" value="1"/>
</dbReference>
<dbReference type="GO" id="GO:0070403">
    <property type="term" value="F:NAD+ binding"/>
    <property type="evidence" value="ECO:0007669"/>
    <property type="project" value="InterPro"/>
</dbReference>
<dbReference type="Gene3D" id="3.40.50.720">
    <property type="entry name" value="NAD(P)-binding Rossmann-like Domain"/>
    <property type="match status" value="1"/>
</dbReference>
<dbReference type="OrthoDB" id="9802008at2"/>
<keyword evidence="6" id="KW-0028">Amino-acid biosynthesis</keyword>
<dbReference type="Pfam" id="PF20463">
    <property type="entry name" value="PDH_C"/>
    <property type="match status" value="1"/>
</dbReference>
<dbReference type="RefSeq" id="WP_066786077.1">
    <property type="nucleotide sequence ID" value="NZ_CP014806.1"/>
</dbReference>
<dbReference type="AlphaFoldDB" id="A0A143HAU3"/>
<dbReference type="Pfam" id="PF01842">
    <property type="entry name" value="ACT"/>
    <property type="match status" value="1"/>
</dbReference>
<name>A0A143HAU3_9BACL</name>
<keyword evidence="8" id="KW-0520">NAD</keyword>
<dbReference type="KEGG" id="rst:ATY39_03820"/>
<dbReference type="GO" id="GO:0008977">
    <property type="term" value="F:prephenate dehydrogenase (NAD+) activity"/>
    <property type="evidence" value="ECO:0007669"/>
    <property type="project" value="UniProtKB-EC"/>
</dbReference>
<dbReference type="UniPathway" id="UPA00122">
    <property type="reaction ID" value="UER00961"/>
</dbReference>
<comment type="catalytic activity">
    <reaction evidence="10">
        <text>prephenate + NAD(+) = 3-(4-hydroxyphenyl)pyruvate + CO2 + NADH</text>
        <dbReference type="Rhea" id="RHEA:13869"/>
        <dbReference type="ChEBI" id="CHEBI:16526"/>
        <dbReference type="ChEBI" id="CHEBI:29934"/>
        <dbReference type="ChEBI" id="CHEBI:36242"/>
        <dbReference type="ChEBI" id="CHEBI:57540"/>
        <dbReference type="ChEBI" id="CHEBI:57945"/>
        <dbReference type="EC" id="1.3.1.12"/>
    </reaction>
</comment>
<dbReference type="EMBL" id="CP014806">
    <property type="protein sequence ID" value="AMW98646.1"/>
    <property type="molecule type" value="Genomic_DNA"/>
</dbReference>